<gene>
    <name evidence="1" type="ORF">NDU88_004081</name>
</gene>
<organism evidence="1 2">
    <name type="scientific">Pleurodeles waltl</name>
    <name type="common">Iberian ribbed newt</name>
    <dbReference type="NCBI Taxonomy" id="8319"/>
    <lineage>
        <taxon>Eukaryota</taxon>
        <taxon>Metazoa</taxon>
        <taxon>Chordata</taxon>
        <taxon>Craniata</taxon>
        <taxon>Vertebrata</taxon>
        <taxon>Euteleostomi</taxon>
        <taxon>Amphibia</taxon>
        <taxon>Batrachia</taxon>
        <taxon>Caudata</taxon>
        <taxon>Salamandroidea</taxon>
        <taxon>Salamandridae</taxon>
        <taxon>Pleurodelinae</taxon>
        <taxon>Pleurodeles</taxon>
    </lineage>
</organism>
<reference evidence="1" key="1">
    <citation type="journal article" date="2022" name="bioRxiv">
        <title>Sequencing and chromosome-scale assembly of the giantPleurodeles waltlgenome.</title>
        <authorList>
            <person name="Brown T."/>
            <person name="Elewa A."/>
            <person name="Iarovenko S."/>
            <person name="Subramanian E."/>
            <person name="Araus A.J."/>
            <person name="Petzold A."/>
            <person name="Susuki M."/>
            <person name="Suzuki K.-i.T."/>
            <person name="Hayashi T."/>
            <person name="Toyoda A."/>
            <person name="Oliveira C."/>
            <person name="Osipova E."/>
            <person name="Leigh N.D."/>
            <person name="Simon A."/>
            <person name="Yun M.H."/>
        </authorList>
    </citation>
    <scope>NUCLEOTIDE SEQUENCE</scope>
    <source>
        <strain evidence="1">20211129_DDA</strain>
        <tissue evidence="1">Liver</tissue>
    </source>
</reference>
<accession>A0AAV7V0A0</accession>
<evidence type="ECO:0000313" key="2">
    <source>
        <dbReference type="Proteomes" id="UP001066276"/>
    </source>
</evidence>
<keyword evidence="2" id="KW-1185">Reference proteome</keyword>
<dbReference type="EMBL" id="JANPWB010000004">
    <property type="protein sequence ID" value="KAJ1194795.1"/>
    <property type="molecule type" value="Genomic_DNA"/>
</dbReference>
<evidence type="ECO:0000313" key="1">
    <source>
        <dbReference type="EMBL" id="KAJ1194795.1"/>
    </source>
</evidence>
<proteinExistence type="predicted"/>
<dbReference type="Proteomes" id="UP001066276">
    <property type="component" value="Chromosome 2_2"/>
</dbReference>
<name>A0AAV7V0A0_PLEWA</name>
<sequence length="158" mass="16994">MRQSAIRRSLGPAKETLKCSGALPHMQSELWAIPTARGELRTLWACCAVSSAGSTGRYLLDRRVLLILSLRTSPPIKLPRLRRRSHSPTLGHHCIFGGDTAIASPASPPLGAPLGPSAGSPLGAQLEARRTADHRTRPPVPPVLLRGQVLGRFGEEEF</sequence>
<protein>
    <submittedName>
        <fullName evidence="1">Uncharacterized protein</fullName>
    </submittedName>
</protein>
<comment type="caution">
    <text evidence="1">The sequence shown here is derived from an EMBL/GenBank/DDBJ whole genome shotgun (WGS) entry which is preliminary data.</text>
</comment>
<dbReference type="AlphaFoldDB" id="A0AAV7V0A0"/>